<dbReference type="PANTHER" id="PTHR14716:SF0">
    <property type="entry name" value="CILIA- AND FLAGELLA-ASSOCIATED PROTEIN 69"/>
    <property type="match status" value="1"/>
</dbReference>
<accession>A0A0G4E8W9</accession>
<gene>
    <name evidence="1" type="ORF">Vbra_10802</name>
</gene>
<proteinExistence type="predicted"/>
<name>A0A0G4E8W9_VITBC</name>
<protein>
    <submittedName>
        <fullName evidence="1">Uncharacterized protein</fullName>
    </submittedName>
</protein>
<dbReference type="InterPro" id="IPR048732">
    <property type="entry name" value="CFA69"/>
</dbReference>
<dbReference type="EMBL" id="CDMY01000007">
    <property type="protein sequence ID" value="CEL91642.1"/>
    <property type="molecule type" value="Genomic_DNA"/>
</dbReference>
<dbReference type="AlphaFoldDB" id="A0A0G4E8W9"/>
<dbReference type="VEuPathDB" id="CryptoDB:Vbra_10802"/>
<evidence type="ECO:0000313" key="1">
    <source>
        <dbReference type="EMBL" id="CEL91642.1"/>
    </source>
</evidence>
<sequence>MSVSPRSLILRGLSKGGQLKRTEELFLLSVLECVRKVVVGHKRNEERFVTDGVVYILLDMLESSLNNQSAVCDMLLRTLADVIATNEDCALQFVQWNSATIHSPRGAVQMLLETVRKMGERPAVESPLMANVYAVCETLTSGFESFDKVVELEGDKDMNMVKSYTDQWSVDAWTDVERLCDPFMTSMDRQWLTEQRGALQMRVHA</sequence>
<evidence type="ECO:0000313" key="2">
    <source>
        <dbReference type="Proteomes" id="UP000041254"/>
    </source>
</evidence>
<dbReference type="InParanoid" id="A0A0G4E8W9"/>
<organism evidence="1 2">
    <name type="scientific">Vitrella brassicaformis (strain CCMP3155)</name>
    <dbReference type="NCBI Taxonomy" id="1169540"/>
    <lineage>
        <taxon>Eukaryota</taxon>
        <taxon>Sar</taxon>
        <taxon>Alveolata</taxon>
        <taxon>Colpodellida</taxon>
        <taxon>Vitrellaceae</taxon>
        <taxon>Vitrella</taxon>
    </lineage>
</organism>
<dbReference type="Proteomes" id="UP000041254">
    <property type="component" value="Unassembled WGS sequence"/>
</dbReference>
<dbReference type="PANTHER" id="PTHR14716">
    <property type="entry name" value="CILIA- AND FLAGELLA-ASSOCIATED PROTEIN 69"/>
    <property type="match status" value="1"/>
</dbReference>
<reference evidence="1 2" key="1">
    <citation type="submission" date="2014-11" db="EMBL/GenBank/DDBJ databases">
        <authorList>
            <person name="Zhu J."/>
            <person name="Qi W."/>
            <person name="Song R."/>
        </authorList>
    </citation>
    <scope>NUCLEOTIDE SEQUENCE [LARGE SCALE GENOMIC DNA]</scope>
</reference>
<keyword evidence="2" id="KW-1185">Reference proteome</keyword>